<sequence length="655" mass="70818">MDEYQIVRGMLLRIGRGVAASTPLAQAVLQWAEPHRTWLMATPAKADKPLRWKTLLKAVAAARPLGEVRPHALELAERLAELLAFGPVDRGLLSVMVACDRLPRVDQLVRIAATHGHDLPTLLGELAGAEPHEAVRLVRQSPVLRLGLAGFNANRQGLVEVDIYWTLERLLDRAPAQGEEMIDTLVGIRQSSRLTLDDFAHVADAAFLVQLLRGAMGAQAAGINILIHGPPGTGKTELARTLAAAAQAALHGVGEVDEDGQEPTRWDRVNALQLAQRLLARRTGAVLLFDEMEDLIGDARPSGGDWVTKRSGSKIFVNRLLEANPVPVIWTTNAIGNVDDAILRRMSFILKLDLPTRMAGRRMLDRIAREEGVEPGAALEHLLDAAPETTTVLRVAARAGKLAGEADGGARPAEALVRALRGGELPIGEVGPLDLELYEADTPLGPLFDRIGAGGETDVSLLLTGPPGTGKTALADHLARMLDRPLVTKRASDLLSAYVGETEARIARAFAEARQRGAVLFFDEADSLLFDRSTARTSWEVSQVNELLTWLDRHPLPVVAATNHGWKLDPATLRRFVFKLDLRPLGRERAERAFQRFFGMPAPAGLSEVSGLTPGDFAVVARQLRHAPAGDARGVVDRLAREVACKPEAGGKIGF</sequence>
<dbReference type="Gene3D" id="3.40.50.300">
    <property type="entry name" value="P-loop containing nucleotide triphosphate hydrolases"/>
    <property type="match status" value="2"/>
</dbReference>
<gene>
    <name evidence="5" type="ORF">H3Z74_19660</name>
</gene>
<keyword evidence="2" id="KW-0547">Nucleotide-binding</keyword>
<dbReference type="Pfam" id="PF00004">
    <property type="entry name" value="AAA"/>
    <property type="match status" value="2"/>
</dbReference>
<accession>A0A7H0LGU5</accession>
<evidence type="ECO:0000259" key="4">
    <source>
        <dbReference type="SMART" id="SM00382"/>
    </source>
</evidence>
<dbReference type="InterPro" id="IPR003959">
    <property type="entry name" value="ATPase_AAA_core"/>
</dbReference>
<dbReference type="Proteomes" id="UP000516148">
    <property type="component" value="Chromosome"/>
</dbReference>
<dbReference type="EMBL" id="CP061038">
    <property type="protein sequence ID" value="QNQ08898.1"/>
    <property type="molecule type" value="Genomic_DNA"/>
</dbReference>
<proteinExistence type="inferred from homology"/>
<feature type="domain" description="AAA+ ATPase" evidence="4">
    <location>
        <begin position="221"/>
        <end position="356"/>
    </location>
</feature>
<dbReference type="InterPro" id="IPR003593">
    <property type="entry name" value="AAA+_ATPase"/>
</dbReference>
<dbReference type="SUPFAM" id="SSF52540">
    <property type="entry name" value="P-loop containing nucleoside triphosphate hydrolases"/>
    <property type="match status" value="2"/>
</dbReference>
<protein>
    <submittedName>
        <fullName evidence="5">ATP-binding protein</fullName>
    </submittedName>
</protein>
<keyword evidence="6" id="KW-1185">Reference proteome</keyword>
<dbReference type="SMART" id="SM00382">
    <property type="entry name" value="AAA"/>
    <property type="match status" value="2"/>
</dbReference>
<evidence type="ECO:0000256" key="2">
    <source>
        <dbReference type="ARBA" id="ARBA00022741"/>
    </source>
</evidence>
<dbReference type="KEGG" id="spap:H3Z74_19660"/>
<feature type="domain" description="AAA+ ATPase" evidence="4">
    <location>
        <begin position="457"/>
        <end position="586"/>
    </location>
</feature>
<evidence type="ECO:0000313" key="6">
    <source>
        <dbReference type="Proteomes" id="UP000516148"/>
    </source>
</evidence>
<dbReference type="RefSeq" id="WP_187761224.1">
    <property type="nucleotide sequence ID" value="NZ_CP061038.1"/>
</dbReference>
<evidence type="ECO:0000256" key="1">
    <source>
        <dbReference type="ARBA" id="ARBA00006914"/>
    </source>
</evidence>
<organism evidence="5 6">
    <name type="scientific">Sphingomonas alpina</name>
    <dbReference type="NCBI Taxonomy" id="653931"/>
    <lineage>
        <taxon>Bacteria</taxon>
        <taxon>Pseudomonadati</taxon>
        <taxon>Pseudomonadota</taxon>
        <taxon>Alphaproteobacteria</taxon>
        <taxon>Sphingomonadales</taxon>
        <taxon>Sphingomonadaceae</taxon>
        <taxon>Sphingomonas</taxon>
    </lineage>
</organism>
<evidence type="ECO:0000313" key="5">
    <source>
        <dbReference type="EMBL" id="QNQ08898.1"/>
    </source>
</evidence>
<reference evidence="5 6" key="1">
    <citation type="submission" date="2020-09" db="EMBL/GenBank/DDBJ databases">
        <title>Sphingomonas sp., a new species isolated from pork steak.</title>
        <authorList>
            <person name="Heidler von Heilborn D."/>
        </authorList>
    </citation>
    <scope>NUCLEOTIDE SEQUENCE [LARGE SCALE GENOMIC DNA]</scope>
    <source>
        <strain evidence="6">S8-3T</strain>
    </source>
</reference>
<evidence type="ECO:0000256" key="3">
    <source>
        <dbReference type="ARBA" id="ARBA00022840"/>
    </source>
</evidence>
<comment type="similarity">
    <text evidence="1">Belongs to the AAA ATPase family.</text>
</comment>
<keyword evidence="3 5" id="KW-0067">ATP-binding</keyword>
<dbReference type="AlphaFoldDB" id="A0A7H0LGU5"/>
<dbReference type="InterPro" id="IPR027417">
    <property type="entry name" value="P-loop_NTPase"/>
</dbReference>
<dbReference type="GO" id="GO:0005524">
    <property type="term" value="F:ATP binding"/>
    <property type="evidence" value="ECO:0007669"/>
    <property type="project" value="UniProtKB-KW"/>
</dbReference>
<name>A0A7H0LGU5_9SPHN</name>
<dbReference type="GO" id="GO:0016887">
    <property type="term" value="F:ATP hydrolysis activity"/>
    <property type="evidence" value="ECO:0007669"/>
    <property type="project" value="InterPro"/>
</dbReference>
<dbReference type="InterPro" id="IPR050221">
    <property type="entry name" value="26S_Proteasome_ATPase"/>
</dbReference>
<dbReference type="PANTHER" id="PTHR23073">
    <property type="entry name" value="26S PROTEASOME REGULATORY SUBUNIT"/>
    <property type="match status" value="1"/>
</dbReference>
<dbReference type="CDD" id="cd19481">
    <property type="entry name" value="RecA-like_protease"/>
    <property type="match status" value="1"/>
</dbReference>